<dbReference type="Proteomes" id="UP000297706">
    <property type="component" value="Unassembled WGS sequence"/>
</dbReference>
<dbReference type="Gene3D" id="3.40.140.120">
    <property type="match status" value="1"/>
</dbReference>
<name>A0A4Y9VT27_9PROT</name>
<sequence length="431" mass="47258">MTQTSNWYDADMVGQKGSVILTNWKREREALRSPAPNYNNSASYGQDIYEAFGVNPSASGMNVTPASAMRVAAVYACVNKIAGAISTLPLHIYKTDGDIKARQPRDDLWYKLNEQPTEQFTAASYWEGVSASQLLRGDAFAWIRRTITGGIKEILPMPWSSVLPSRQKDGSVRYYINLPDYNITTWLDPADVLHFPSFGFDGLKSMSVISHAARSAVGNAMAMDEYSGKFFANGAHPSIILQAAHKMGPDQAKDLRDAFVQKYSGIDNAHRLPLVLTEGVTAKEISLNAEDSQLLEARKFQVVDIARAFGVPPHMIGETSASTSWGSGIEAMSRAFVTYTLQPHLVRIEQELNRKLFPRAASKIIQFDREALIEGDSAAQAAYYRAALGGPGAGQGWMSVDEVRKTKGLAPKGGASDEIFDPRTLQAKPKE</sequence>
<dbReference type="InterPro" id="IPR006944">
    <property type="entry name" value="Phage/GTA_portal"/>
</dbReference>
<gene>
    <name evidence="2" type="ORF">C3Y98_04620</name>
</gene>
<dbReference type="EMBL" id="PQVH01000007">
    <property type="protein sequence ID" value="TFW72089.1"/>
    <property type="molecule type" value="Genomic_DNA"/>
</dbReference>
<evidence type="ECO:0000256" key="1">
    <source>
        <dbReference type="SAM" id="MobiDB-lite"/>
    </source>
</evidence>
<proteinExistence type="predicted"/>
<accession>A0A4Y9VT27</accession>
<dbReference type="InterPro" id="IPR006427">
    <property type="entry name" value="Portal_HK97"/>
</dbReference>
<protein>
    <submittedName>
        <fullName evidence="2">Phage portal protein</fullName>
    </submittedName>
</protein>
<dbReference type="Pfam" id="PF04860">
    <property type="entry name" value="Phage_portal"/>
    <property type="match status" value="1"/>
</dbReference>
<comment type="caution">
    <text evidence="2">The sequence shown here is derived from an EMBL/GenBank/DDBJ whole genome shotgun (WGS) entry which is preliminary data.</text>
</comment>
<reference evidence="2 3" key="1">
    <citation type="submission" date="2018-02" db="EMBL/GenBank/DDBJ databases">
        <title>A novel lanthanide dependent methylotroph, Methylotenera sp. La3113.</title>
        <authorList>
            <person name="Lv H."/>
            <person name="Tani A."/>
        </authorList>
    </citation>
    <scope>NUCLEOTIDE SEQUENCE [LARGE SCALE GENOMIC DNA]</scope>
    <source>
        <strain evidence="2 3">La3113</strain>
    </source>
</reference>
<evidence type="ECO:0000313" key="2">
    <source>
        <dbReference type="EMBL" id="TFW72089.1"/>
    </source>
</evidence>
<evidence type="ECO:0000313" key="3">
    <source>
        <dbReference type="Proteomes" id="UP000297706"/>
    </source>
</evidence>
<dbReference type="Gene3D" id="1.20.1270.210">
    <property type="match status" value="1"/>
</dbReference>
<dbReference type="Gene3D" id="3.30.1120.70">
    <property type="match status" value="1"/>
</dbReference>
<dbReference type="NCBIfam" id="TIGR01537">
    <property type="entry name" value="portal_HK97"/>
    <property type="match status" value="1"/>
</dbReference>
<dbReference type="AlphaFoldDB" id="A0A4Y9VT27"/>
<keyword evidence="3" id="KW-1185">Reference proteome</keyword>
<dbReference type="OrthoDB" id="9765386at2"/>
<feature type="region of interest" description="Disordered" evidence="1">
    <location>
        <begin position="408"/>
        <end position="431"/>
    </location>
</feature>
<organism evidence="2 3">
    <name type="scientific">Methylotenera oryzisoli</name>
    <dbReference type="NCBI Taxonomy" id="2080758"/>
    <lineage>
        <taxon>Bacteria</taxon>
        <taxon>Pseudomonadati</taxon>
        <taxon>Pseudomonadota</taxon>
        <taxon>Betaproteobacteria</taxon>
        <taxon>Nitrosomonadales</taxon>
        <taxon>Methylophilaceae</taxon>
        <taxon>Methylotenera</taxon>
    </lineage>
</organism>
<dbReference type="RefSeq" id="WP_135276938.1">
    <property type="nucleotide sequence ID" value="NZ_PQVH01000007.1"/>
</dbReference>